<evidence type="ECO:0000313" key="3">
    <source>
        <dbReference type="Proteomes" id="UP001169823"/>
    </source>
</evidence>
<feature type="transmembrane region" description="Helical" evidence="1">
    <location>
        <begin position="12"/>
        <end position="35"/>
    </location>
</feature>
<keyword evidence="1" id="KW-1133">Transmembrane helix</keyword>
<accession>A0AAW7XTA0</accession>
<feature type="transmembrane region" description="Helical" evidence="1">
    <location>
        <begin position="101"/>
        <end position="119"/>
    </location>
</feature>
<feature type="transmembrane region" description="Helical" evidence="1">
    <location>
        <begin position="75"/>
        <end position="95"/>
    </location>
</feature>
<dbReference type="AlphaFoldDB" id="A0AAW7XTA0"/>
<keyword evidence="1" id="KW-0812">Transmembrane</keyword>
<feature type="transmembrane region" description="Helical" evidence="1">
    <location>
        <begin position="47"/>
        <end position="68"/>
    </location>
</feature>
<sequence length="130" mass="14532">MTNVNEPNLWSSIWASFLALPTWVKLWVFLILTPVNLASALFLDQPWGMLIAALSYGGMAISGAVVLLHRGFSKLVSGGHVLPWTPLVLILLFVRPDGTDAFDSYLIILLVTNLVSLVFDYKDLLEWMRD</sequence>
<proteinExistence type="predicted"/>
<evidence type="ECO:0000256" key="1">
    <source>
        <dbReference type="SAM" id="Phobius"/>
    </source>
</evidence>
<dbReference type="EMBL" id="JAUOPJ010000003">
    <property type="protein sequence ID" value="MDO6456307.1"/>
    <property type="molecule type" value="Genomic_DNA"/>
</dbReference>
<name>A0AAW7XTA0_9RHOB</name>
<protein>
    <submittedName>
        <fullName evidence="2">Uncharacterized protein</fullName>
    </submittedName>
</protein>
<evidence type="ECO:0000313" key="2">
    <source>
        <dbReference type="EMBL" id="MDO6456307.1"/>
    </source>
</evidence>
<keyword evidence="1" id="KW-0472">Membrane</keyword>
<dbReference type="Proteomes" id="UP001169823">
    <property type="component" value="Unassembled WGS sequence"/>
</dbReference>
<comment type="caution">
    <text evidence="2">The sequence shown here is derived from an EMBL/GenBank/DDBJ whole genome shotgun (WGS) entry which is preliminary data.</text>
</comment>
<dbReference type="RefSeq" id="WP_303494475.1">
    <property type="nucleotide sequence ID" value="NZ_JAUOPJ010000003.1"/>
</dbReference>
<reference evidence="2" key="1">
    <citation type="submission" date="2023-07" db="EMBL/GenBank/DDBJ databases">
        <title>Genome content predicts the carbon catabolic preferences of heterotrophic bacteria.</title>
        <authorList>
            <person name="Gralka M."/>
        </authorList>
    </citation>
    <scope>NUCLEOTIDE SEQUENCE</scope>
    <source>
        <strain evidence="2">I2M02</strain>
    </source>
</reference>
<gene>
    <name evidence="2" type="ORF">Q4494_04390</name>
</gene>
<organism evidence="2 3">
    <name type="scientific">Celeribacter halophilus</name>
    <dbReference type="NCBI Taxonomy" id="576117"/>
    <lineage>
        <taxon>Bacteria</taxon>
        <taxon>Pseudomonadati</taxon>
        <taxon>Pseudomonadota</taxon>
        <taxon>Alphaproteobacteria</taxon>
        <taxon>Rhodobacterales</taxon>
        <taxon>Roseobacteraceae</taxon>
        <taxon>Celeribacter</taxon>
    </lineage>
</organism>